<evidence type="ECO:0000313" key="2">
    <source>
        <dbReference type="EMBL" id="RJQ89934.1"/>
    </source>
</evidence>
<keyword evidence="2" id="KW-0808">Transferase</keyword>
<dbReference type="RefSeq" id="WP_199730330.1">
    <property type="nucleotide sequence ID" value="NZ_QZFV01000044.1"/>
</dbReference>
<dbReference type="InterPro" id="IPR051083">
    <property type="entry name" value="GrpII_Intron_Splice-Mob/Def"/>
</dbReference>
<keyword evidence="2" id="KW-0548">Nucleotidyltransferase</keyword>
<proteinExistence type="predicted"/>
<dbReference type="AlphaFoldDB" id="A0A419I9Z8"/>
<keyword evidence="2" id="KW-0695">RNA-directed DNA polymerase</keyword>
<feature type="non-terminal residue" evidence="2">
    <location>
        <position position="122"/>
    </location>
</feature>
<evidence type="ECO:0000313" key="3">
    <source>
        <dbReference type="Proteomes" id="UP000285112"/>
    </source>
</evidence>
<dbReference type="EMBL" id="QZFV01000044">
    <property type="protein sequence ID" value="RJQ89934.1"/>
    <property type="molecule type" value="Genomic_DNA"/>
</dbReference>
<accession>A0A419I9Z8</accession>
<gene>
    <name evidence="2" type="ORF">D5S19_03845</name>
</gene>
<comment type="caution">
    <text evidence="2">The sequence shown here is derived from an EMBL/GenBank/DDBJ whole genome shotgun (WGS) entry which is preliminary data.</text>
</comment>
<name>A0A419I9Z8_9PSEU</name>
<feature type="domain" description="Reverse transcriptase N-terminal" evidence="1">
    <location>
        <begin position="12"/>
        <end position="91"/>
    </location>
</feature>
<dbReference type="PANTHER" id="PTHR34047:SF10">
    <property type="entry name" value="GROUP II INTRON-ASSOCIATED OPEN READING FRAME"/>
    <property type="match status" value="1"/>
</dbReference>
<dbReference type="Proteomes" id="UP000285112">
    <property type="component" value="Unassembled WGS sequence"/>
</dbReference>
<dbReference type="PANTHER" id="PTHR34047">
    <property type="entry name" value="NUCLEAR INTRON MATURASE 1, MITOCHONDRIAL-RELATED"/>
    <property type="match status" value="1"/>
</dbReference>
<dbReference type="Pfam" id="PF13655">
    <property type="entry name" value="RVT_N"/>
    <property type="match status" value="1"/>
</dbReference>
<dbReference type="InterPro" id="IPR025960">
    <property type="entry name" value="RVT_N"/>
</dbReference>
<sequence>MVNGPEDAISTWDAVDWHAREDDVRRLRQRIFKAAREQDWSKVRSLQKMMLRSWSNTLISVRQVTQRNAGRKTAGVDGEVALTSSARMEMAVRVHQTVLSWQPLPVKRVHIPKGPDRAKLRP</sequence>
<dbReference type="GO" id="GO:0003964">
    <property type="term" value="F:RNA-directed DNA polymerase activity"/>
    <property type="evidence" value="ECO:0007669"/>
    <property type="project" value="UniProtKB-KW"/>
</dbReference>
<reference evidence="2 3" key="1">
    <citation type="submission" date="2018-09" db="EMBL/GenBank/DDBJ databases">
        <title>YIM PH 21725 draft genome.</title>
        <authorList>
            <person name="Miao C."/>
        </authorList>
    </citation>
    <scope>NUCLEOTIDE SEQUENCE [LARGE SCALE GENOMIC DNA]</scope>
    <source>
        <strain evidence="3">YIM PH21725</strain>
    </source>
</reference>
<organism evidence="2 3">
    <name type="scientific">Amycolatopsis panacis</name>
    <dbReference type="NCBI Taxonomy" id="2340917"/>
    <lineage>
        <taxon>Bacteria</taxon>
        <taxon>Bacillati</taxon>
        <taxon>Actinomycetota</taxon>
        <taxon>Actinomycetes</taxon>
        <taxon>Pseudonocardiales</taxon>
        <taxon>Pseudonocardiaceae</taxon>
        <taxon>Amycolatopsis</taxon>
    </lineage>
</organism>
<evidence type="ECO:0000259" key="1">
    <source>
        <dbReference type="Pfam" id="PF13655"/>
    </source>
</evidence>
<protein>
    <submittedName>
        <fullName evidence="2">Group II intron reverse transcriptase/maturase</fullName>
    </submittedName>
</protein>
<keyword evidence="3" id="KW-1185">Reference proteome</keyword>